<feature type="transmembrane region" description="Helical" evidence="5">
    <location>
        <begin position="220"/>
        <end position="243"/>
    </location>
</feature>
<evidence type="ECO:0008006" key="8">
    <source>
        <dbReference type="Google" id="ProtNLM"/>
    </source>
</evidence>
<dbReference type="Gene3D" id="1.20.1070.10">
    <property type="entry name" value="Rhodopsin 7-helix transmembrane proteins"/>
    <property type="match status" value="1"/>
</dbReference>
<dbReference type="GO" id="GO:0005886">
    <property type="term" value="C:plasma membrane"/>
    <property type="evidence" value="ECO:0007669"/>
    <property type="project" value="TreeGrafter"/>
</dbReference>
<sequence>MSNSSNVESVITESDADLIYGSQLDILYKVSTGLQVFSILTSSSILLVYFVARKYTPELVKRVTFQLTVAVSVVEGLYGAAQLFSTLYTLVFIYNQRRDHVLIIYVLSSFLISLALTIVPLFLGIYGYDEKDETCWYLLVHGNDQRFNVYAWATFYFPTLISIIYSAYASISVMLKLKRAQRLNNNLLKNESSGKAPNSKVLKSNKDNAEKVIHQLVSRLIYYPLIPFAGQIFNIVSDAVFGFSGESPFWILTLSYLGTSLQGVATVLLFFCIDPAWSHLKRELKKKIWPNEVFNSSSITLSNCGETSTSTPPTFFNKEEVAKFV</sequence>
<dbReference type="GO" id="GO:0007189">
    <property type="term" value="P:adenylate cyclase-activating G protein-coupled receptor signaling pathway"/>
    <property type="evidence" value="ECO:0007669"/>
    <property type="project" value="TreeGrafter"/>
</dbReference>
<keyword evidence="3 5" id="KW-1133">Transmembrane helix</keyword>
<reference evidence="6" key="1">
    <citation type="submission" date="2020-05" db="EMBL/GenBank/DDBJ databases">
        <title>Phylogenomic resolution of chytrid fungi.</title>
        <authorList>
            <person name="Stajich J.E."/>
            <person name="Amses K."/>
            <person name="Simmons R."/>
            <person name="Seto K."/>
            <person name="Myers J."/>
            <person name="Bonds A."/>
            <person name="Quandt C.A."/>
            <person name="Barry K."/>
            <person name="Liu P."/>
            <person name="Grigoriev I."/>
            <person name="Longcore J.E."/>
            <person name="James T.Y."/>
        </authorList>
    </citation>
    <scope>NUCLEOTIDE SEQUENCE</scope>
    <source>
        <strain evidence="6">JEL0476</strain>
    </source>
</reference>
<keyword evidence="4 5" id="KW-0472">Membrane</keyword>
<evidence type="ECO:0000256" key="5">
    <source>
        <dbReference type="SAM" id="Phobius"/>
    </source>
</evidence>
<feature type="transmembrane region" description="Helical" evidence="5">
    <location>
        <begin position="34"/>
        <end position="52"/>
    </location>
</feature>
<evidence type="ECO:0000256" key="2">
    <source>
        <dbReference type="ARBA" id="ARBA00022692"/>
    </source>
</evidence>
<dbReference type="PANTHER" id="PTHR23112:SF0">
    <property type="entry name" value="TRANSMEMBRANE PROTEIN 116"/>
    <property type="match status" value="1"/>
</dbReference>
<dbReference type="EMBL" id="JADGJW010000321">
    <property type="protein sequence ID" value="KAJ3219954.1"/>
    <property type="molecule type" value="Genomic_DNA"/>
</dbReference>
<feature type="transmembrane region" description="Helical" evidence="5">
    <location>
        <begin position="249"/>
        <end position="277"/>
    </location>
</feature>
<name>A0AAD5U066_9FUNG</name>
<accession>A0AAD5U066</accession>
<protein>
    <recommendedName>
        <fullName evidence="8">G-protein coupled receptors family 2 profile 2 domain-containing protein</fullName>
    </recommendedName>
</protein>
<comment type="caution">
    <text evidence="6">The sequence shown here is derived from an EMBL/GenBank/DDBJ whole genome shotgun (WGS) entry which is preliminary data.</text>
</comment>
<comment type="subcellular location">
    <subcellularLocation>
        <location evidence="1">Membrane</location>
        <topology evidence="1">Multi-pass membrane protein</topology>
    </subcellularLocation>
</comment>
<keyword evidence="7" id="KW-1185">Reference proteome</keyword>
<evidence type="ECO:0000313" key="7">
    <source>
        <dbReference type="Proteomes" id="UP001211065"/>
    </source>
</evidence>
<evidence type="ECO:0000256" key="1">
    <source>
        <dbReference type="ARBA" id="ARBA00004141"/>
    </source>
</evidence>
<evidence type="ECO:0000313" key="6">
    <source>
        <dbReference type="EMBL" id="KAJ3219954.1"/>
    </source>
</evidence>
<evidence type="ECO:0000256" key="4">
    <source>
        <dbReference type="ARBA" id="ARBA00023136"/>
    </source>
</evidence>
<dbReference type="PANTHER" id="PTHR23112">
    <property type="entry name" value="G PROTEIN-COUPLED RECEPTOR 157-RELATED"/>
    <property type="match status" value="1"/>
</dbReference>
<organism evidence="6 7">
    <name type="scientific">Clydaea vesicula</name>
    <dbReference type="NCBI Taxonomy" id="447962"/>
    <lineage>
        <taxon>Eukaryota</taxon>
        <taxon>Fungi</taxon>
        <taxon>Fungi incertae sedis</taxon>
        <taxon>Chytridiomycota</taxon>
        <taxon>Chytridiomycota incertae sedis</taxon>
        <taxon>Chytridiomycetes</taxon>
        <taxon>Lobulomycetales</taxon>
        <taxon>Lobulomycetaceae</taxon>
        <taxon>Clydaea</taxon>
    </lineage>
</organism>
<evidence type="ECO:0000256" key="3">
    <source>
        <dbReference type="ARBA" id="ARBA00022989"/>
    </source>
</evidence>
<gene>
    <name evidence="6" type="ORF">HK099_004531</name>
</gene>
<feature type="transmembrane region" description="Helical" evidence="5">
    <location>
        <begin position="149"/>
        <end position="175"/>
    </location>
</feature>
<feature type="transmembrane region" description="Helical" evidence="5">
    <location>
        <begin position="102"/>
        <end position="129"/>
    </location>
</feature>
<dbReference type="GO" id="GO:0004930">
    <property type="term" value="F:G protein-coupled receptor activity"/>
    <property type="evidence" value="ECO:0007669"/>
    <property type="project" value="TreeGrafter"/>
</dbReference>
<dbReference type="AlphaFoldDB" id="A0AAD5U066"/>
<proteinExistence type="predicted"/>
<keyword evidence="2 5" id="KW-0812">Transmembrane</keyword>
<dbReference type="Proteomes" id="UP001211065">
    <property type="component" value="Unassembled WGS sequence"/>
</dbReference>